<accession>C3X8X2</accession>
<evidence type="ECO:0000313" key="2">
    <source>
        <dbReference type="Proteomes" id="UP000005089"/>
    </source>
</evidence>
<name>C3X8X2_OXAFO</name>
<organism evidence="1 2">
    <name type="scientific">Oxalobacter formigenes OXCC13</name>
    <dbReference type="NCBI Taxonomy" id="556269"/>
    <lineage>
        <taxon>Bacteria</taxon>
        <taxon>Pseudomonadati</taxon>
        <taxon>Pseudomonadota</taxon>
        <taxon>Betaproteobacteria</taxon>
        <taxon>Burkholderiales</taxon>
        <taxon>Oxalobacteraceae</taxon>
        <taxon>Oxalobacter</taxon>
    </lineage>
</organism>
<reference evidence="1 2" key="1">
    <citation type="submission" date="2009-02" db="EMBL/GenBank/DDBJ databases">
        <title>The Genome Sequence of Oxalobacter formigenes OXCC13.</title>
        <authorList>
            <consortium name="The Broad Institute Genome Sequencing Platform"/>
            <person name="Ward D."/>
            <person name="Young S.K."/>
            <person name="Kodira C.D."/>
            <person name="Zeng Q."/>
            <person name="Koehrsen M."/>
            <person name="Alvarado L."/>
            <person name="Berlin A."/>
            <person name="Borenstein D."/>
            <person name="Chen Z."/>
            <person name="Engels R."/>
            <person name="Freedman E."/>
            <person name="Gellesch M."/>
            <person name="Goldberg J."/>
            <person name="Griggs A."/>
            <person name="Gujja S."/>
            <person name="Heiman D."/>
            <person name="Hepburn T."/>
            <person name="Howarth C."/>
            <person name="Jen D."/>
            <person name="Larson L."/>
            <person name="Lewis B."/>
            <person name="Mehta T."/>
            <person name="Park D."/>
            <person name="Pearson M."/>
            <person name="Roberts A."/>
            <person name="Saif S."/>
            <person name="Shea T."/>
            <person name="Shenoy N."/>
            <person name="Sisk P."/>
            <person name="Stolte C."/>
            <person name="Sykes S."/>
            <person name="Walk T."/>
            <person name="White J."/>
            <person name="Yandava C."/>
            <person name="Allison M.J."/>
            <person name="Lander E."/>
            <person name="Nusbaum C."/>
            <person name="Galagan J."/>
            <person name="Birren B."/>
        </authorList>
    </citation>
    <scope>NUCLEOTIDE SEQUENCE [LARGE SCALE GENOMIC DNA]</scope>
    <source>
        <strain evidence="1 2">OXCC13</strain>
    </source>
</reference>
<dbReference type="EMBL" id="GG658170">
    <property type="protein sequence ID" value="EEO29648.1"/>
    <property type="molecule type" value="Genomic_DNA"/>
</dbReference>
<sequence>MNEVAVFEIHEGFPDIEVKGIFMSDYEMNQNSGAASEYQPVIDRLREIAARGMRMESRSDDPAMLRRYEMAGSQGGQMMGKEALDSMQQLMSNPEVMGHIMDWMHKGGMMEQQMQAPQAQASIPGMPPPQSFPEGSTPYTRLQARINAIGRGNGSSRNNRNGGY</sequence>
<dbReference type="HOGENOM" id="CLU_1617360_0_0_4"/>
<evidence type="ECO:0000313" key="1">
    <source>
        <dbReference type="EMBL" id="EEO29648.1"/>
    </source>
</evidence>
<dbReference type="STRING" id="847.BRW83_1553"/>
<proteinExistence type="predicted"/>
<protein>
    <submittedName>
        <fullName evidence="1">Uncharacterized protein</fullName>
    </submittedName>
</protein>
<keyword evidence="2" id="KW-1185">Reference proteome</keyword>
<dbReference type="Proteomes" id="UP000005089">
    <property type="component" value="Unassembled WGS sequence"/>
</dbReference>
<dbReference type="AlphaFoldDB" id="C3X8X2"/>
<gene>
    <name evidence="1" type="ORF">OFBG_00676</name>
</gene>